<dbReference type="GO" id="GO:0004519">
    <property type="term" value="F:endonuclease activity"/>
    <property type="evidence" value="ECO:0007669"/>
    <property type="project" value="InterPro"/>
</dbReference>
<dbReference type="CDD" id="cd09739">
    <property type="entry name" value="Cas6_I-F"/>
    <property type="match status" value="1"/>
</dbReference>
<dbReference type="KEGG" id="hav:AT03_14395"/>
<dbReference type="InterPro" id="IPR042564">
    <property type="entry name" value="CRISPR-Cas6/Csy4_sf"/>
</dbReference>
<gene>
    <name evidence="1" type="ORF">AT03_14395</name>
</gene>
<dbReference type="Proteomes" id="UP000029986">
    <property type="component" value="Chromosome"/>
</dbReference>
<evidence type="ECO:0000313" key="1">
    <source>
        <dbReference type="EMBL" id="AIU73458.1"/>
    </source>
</evidence>
<dbReference type="PATRIC" id="fig|1453496.5.peg.2939"/>
<dbReference type="RefSeq" id="WP_025798015.1">
    <property type="nucleotide sequence ID" value="NZ_CP009706.1"/>
</dbReference>
<name>A0A097R406_HAFAL</name>
<dbReference type="EMBL" id="CP009706">
    <property type="protein sequence ID" value="AIU73458.1"/>
    <property type="molecule type" value="Genomic_DNA"/>
</dbReference>
<dbReference type="InterPro" id="IPR013396">
    <property type="entry name" value="CRISPR-assoc_prot_Csy4"/>
</dbReference>
<dbReference type="eggNOG" id="ENOG5032RVU">
    <property type="taxonomic scope" value="Bacteria"/>
</dbReference>
<dbReference type="Pfam" id="PF09618">
    <property type="entry name" value="Cas_Csy4"/>
    <property type="match status" value="1"/>
</dbReference>
<protein>
    <submittedName>
        <fullName evidence="1">CRISPR-associated protein Csy4</fullName>
    </submittedName>
</protein>
<sequence>MNFYQDIRVLEDPEFKESMLMAALFAKLHRALGAYGEGDIGVSFPRAEKILGDTIRLHGSQQALSAIAATPWLKGLRDYTQCSDILAVPEKVAYRTVSRVQVKSSAERLRRRSVKKGWLTEEQARLQILDANEQRTSLPFIVLKSLSTEQMFHLFIRLGELQTQPTTGKFSSYGLSATATIPWF</sequence>
<dbReference type="Gene3D" id="3.30.70.2540">
    <property type="entry name" value="CRISPR-associated endoribonuclease Cas6/Csy4"/>
    <property type="match status" value="1"/>
</dbReference>
<dbReference type="AlphaFoldDB" id="A0A097R406"/>
<keyword evidence="2" id="KW-1185">Reference proteome</keyword>
<reference evidence="1 2" key="1">
    <citation type="journal article" date="2014" name="Gut Pathog.">
        <title>Gene clusters of Hafnia alvei strain FB1 important in survival and pathogenesis: a draft genome perspective.</title>
        <authorList>
            <person name="Tan J.Y."/>
            <person name="Yin W.F."/>
            <person name="Chan K.G."/>
        </authorList>
    </citation>
    <scope>NUCLEOTIDE SEQUENCE [LARGE SCALE GENOMIC DNA]</scope>
    <source>
        <strain evidence="1 2">FB1</strain>
    </source>
</reference>
<evidence type="ECO:0000313" key="2">
    <source>
        <dbReference type="Proteomes" id="UP000029986"/>
    </source>
</evidence>
<organism evidence="1 2">
    <name type="scientific">Hafnia alvei FB1</name>
    <dbReference type="NCBI Taxonomy" id="1453496"/>
    <lineage>
        <taxon>Bacteria</taxon>
        <taxon>Pseudomonadati</taxon>
        <taxon>Pseudomonadota</taxon>
        <taxon>Gammaproteobacteria</taxon>
        <taxon>Enterobacterales</taxon>
        <taxon>Hafniaceae</taxon>
        <taxon>Hafnia</taxon>
    </lineage>
</organism>
<dbReference type="GO" id="GO:0043571">
    <property type="term" value="P:maintenance of CRISPR repeat elements"/>
    <property type="evidence" value="ECO:0007669"/>
    <property type="project" value="InterPro"/>
</dbReference>
<dbReference type="NCBIfam" id="TIGR02563">
    <property type="entry name" value="cas_Csy4"/>
    <property type="match status" value="1"/>
</dbReference>
<proteinExistence type="predicted"/>
<accession>A0A097R406</accession>
<dbReference type="HOGENOM" id="CLU_108958_0_0_6"/>
<dbReference type="OrthoDB" id="259831at2"/>